<keyword evidence="5" id="KW-0411">Iron-sulfur</keyword>
<dbReference type="OrthoDB" id="9780658at2"/>
<proteinExistence type="predicted"/>
<evidence type="ECO:0000256" key="5">
    <source>
        <dbReference type="ARBA" id="ARBA00023014"/>
    </source>
</evidence>
<organism evidence="6 7">
    <name type="scientific">Mariniphaga sediminis</name>
    <dbReference type="NCBI Taxonomy" id="1628158"/>
    <lineage>
        <taxon>Bacteria</taxon>
        <taxon>Pseudomonadati</taxon>
        <taxon>Bacteroidota</taxon>
        <taxon>Bacteroidia</taxon>
        <taxon>Marinilabiliales</taxon>
        <taxon>Prolixibacteraceae</taxon>
        <taxon>Mariniphaga</taxon>
    </lineage>
</organism>
<dbReference type="PANTHER" id="PTHR43498">
    <property type="entry name" value="FERREDOXIN:COB-COM HETERODISULFIDE REDUCTASE SUBUNIT A"/>
    <property type="match status" value="1"/>
</dbReference>
<protein>
    <submittedName>
        <fullName evidence="6">FAD-dependent oxidoreductase</fullName>
    </submittedName>
</protein>
<sequence>MENKRTLLIEAENFEDVGGWVIDQQFMDYMGSPFLLAHGMGIPVKDAVTKVHFPETGIFHVWVRTRDWAAPWKREVPEGVYQAPGRFQLLVNGQTLDAIFGTKKAKWHWQYGGTIKIEQNTNELRLHDLTGFEGRCDAVLFSKDAKLLPPDDGLELKNFRKKLLGFPDEDKNVGKYDFVVVGGGIAGICASVAAARKGVSVALIQDRPLVGGNNSSEIRVQLGGKVNLPPYPAIGNLVNELNPNFSQNARPAERYKDWLKMELVKNETNLHLFLNTHVNGVETDGQKIKSVIAQSVITGESRKFEAPVFADCSGDGTLGYLAGADYWYGRESRKETGERLAPKEADELTMGTSVMWYSVKRKGEYSFPETPWAVQFDESTCQKVIRGDWNWELGLGRDQLEESEFIRDYGFRVIYGNWSFLKNKSSFDEEYKRRRLEWVSYIGGKRESRRLLGDVLLKQQDIESNKLFPDACVTATWTIDLHYPKDIEGLDEETFRTTARKKKIQPYSIPFRCLYSRNIDNLMMAGRNISVTHVALGTVRVMKTTGMMGEVVGLVASLCKKLDTLPRNVYQKYLSRFKETLTEGVPAKKEK</sequence>
<reference evidence="6 7" key="1">
    <citation type="journal article" date="2015" name="Int. J. Syst. Evol. Microbiol.">
        <title>Mariniphaga sediminis sp. nov., isolated from coastal sediment.</title>
        <authorList>
            <person name="Wang F.Q."/>
            <person name="Shen Q.Y."/>
            <person name="Chen G.J."/>
            <person name="Du Z.J."/>
        </authorList>
    </citation>
    <scope>NUCLEOTIDE SEQUENCE [LARGE SCALE GENOMIC DNA]</scope>
    <source>
        <strain evidence="6 7">SY21</strain>
    </source>
</reference>
<dbReference type="InterPro" id="IPR039650">
    <property type="entry name" value="HdrA-like"/>
</dbReference>
<dbReference type="GO" id="GO:0016491">
    <property type="term" value="F:oxidoreductase activity"/>
    <property type="evidence" value="ECO:0007669"/>
    <property type="project" value="UniProtKB-KW"/>
</dbReference>
<dbReference type="Pfam" id="PF12831">
    <property type="entry name" value="FAD_oxidored"/>
    <property type="match status" value="1"/>
</dbReference>
<comment type="caution">
    <text evidence="6">The sequence shown here is derived from an EMBL/GenBank/DDBJ whole genome shotgun (WGS) entry which is preliminary data.</text>
</comment>
<evidence type="ECO:0000256" key="4">
    <source>
        <dbReference type="ARBA" id="ARBA00023004"/>
    </source>
</evidence>
<dbReference type="EMBL" id="QWET01000027">
    <property type="protein sequence ID" value="RIH63061.1"/>
    <property type="molecule type" value="Genomic_DNA"/>
</dbReference>
<dbReference type="GO" id="GO:0051539">
    <property type="term" value="F:4 iron, 4 sulfur cluster binding"/>
    <property type="evidence" value="ECO:0007669"/>
    <property type="project" value="UniProtKB-KW"/>
</dbReference>
<name>A0A399CXE0_9BACT</name>
<evidence type="ECO:0000313" key="7">
    <source>
        <dbReference type="Proteomes" id="UP000266441"/>
    </source>
</evidence>
<dbReference type="AlphaFoldDB" id="A0A399CXE0"/>
<dbReference type="Proteomes" id="UP000266441">
    <property type="component" value="Unassembled WGS sequence"/>
</dbReference>
<dbReference type="Gene3D" id="3.50.50.60">
    <property type="entry name" value="FAD/NAD(P)-binding domain"/>
    <property type="match status" value="1"/>
</dbReference>
<accession>A0A399CXE0</accession>
<keyword evidence="2" id="KW-0479">Metal-binding</keyword>
<keyword evidence="1" id="KW-0004">4Fe-4S</keyword>
<evidence type="ECO:0000256" key="1">
    <source>
        <dbReference type="ARBA" id="ARBA00022485"/>
    </source>
</evidence>
<dbReference type="SUPFAM" id="SSF51905">
    <property type="entry name" value="FAD/NAD(P)-binding domain"/>
    <property type="match status" value="1"/>
</dbReference>
<keyword evidence="7" id="KW-1185">Reference proteome</keyword>
<keyword evidence="4" id="KW-0408">Iron</keyword>
<evidence type="ECO:0000313" key="6">
    <source>
        <dbReference type="EMBL" id="RIH63061.1"/>
    </source>
</evidence>
<dbReference type="RefSeq" id="WP_119352022.1">
    <property type="nucleotide sequence ID" value="NZ_QWET01000027.1"/>
</dbReference>
<keyword evidence="3" id="KW-0560">Oxidoreductase</keyword>
<gene>
    <name evidence="6" type="ORF">D1164_21770</name>
</gene>
<dbReference type="GO" id="GO:0046872">
    <property type="term" value="F:metal ion binding"/>
    <property type="evidence" value="ECO:0007669"/>
    <property type="project" value="UniProtKB-KW"/>
</dbReference>
<evidence type="ECO:0000256" key="2">
    <source>
        <dbReference type="ARBA" id="ARBA00022723"/>
    </source>
</evidence>
<dbReference type="PANTHER" id="PTHR43498:SF1">
    <property type="entry name" value="COB--COM HETERODISULFIDE REDUCTASE IRON-SULFUR SUBUNIT A"/>
    <property type="match status" value="1"/>
</dbReference>
<evidence type="ECO:0000256" key="3">
    <source>
        <dbReference type="ARBA" id="ARBA00023002"/>
    </source>
</evidence>
<dbReference type="InterPro" id="IPR036188">
    <property type="entry name" value="FAD/NAD-bd_sf"/>
</dbReference>